<proteinExistence type="inferred from homology"/>
<feature type="transmembrane region" description="Helical" evidence="6">
    <location>
        <begin position="20"/>
        <end position="45"/>
    </location>
</feature>
<reference evidence="7 8" key="1">
    <citation type="submission" date="2014-09" db="EMBL/GenBank/DDBJ databases">
        <authorList>
            <person name="Martin A.A."/>
        </authorList>
    </citation>
    <scope>NUCLEOTIDE SEQUENCE</scope>
    <source>
        <strain evidence="8">ED321</strain>
        <strain evidence="7">ED321 Heterogonic</strain>
    </source>
</reference>
<dbReference type="GeneID" id="36376721"/>
<dbReference type="SUPFAM" id="SSF81321">
    <property type="entry name" value="Family A G protein-coupled receptor-like"/>
    <property type="match status" value="1"/>
</dbReference>
<dbReference type="WBParaSite" id="SRAE_1000261000.1">
    <property type="protein sequence ID" value="SRAE_1000261000.1"/>
    <property type="gene ID" value="WBGene00259226"/>
</dbReference>
<evidence type="ECO:0000313" key="9">
    <source>
        <dbReference type="WBParaSite" id="SRAE_1000261000.1"/>
    </source>
</evidence>
<dbReference type="RefSeq" id="XP_024503557.1">
    <property type="nucleotide sequence ID" value="XM_024649707.1"/>
</dbReference>
<feature type="transmembrane region" description="Helical" evidence="6">
    <location>
        <begin position="157"/>
        <end position="176"/>
    </location>
</feature>
<evidence type="ECO:0000313" key="8">
    <source>
        <dbReference type="Proteomes" id="UP000035682"/>
    </source>
</evidence>
<dbReference type="WormBase" id="SRAE_1000261000">
    <property type="protein sequence ID" value="SRP06495"/>
    <property type="gene ID" value="WBGene00259226"/>
</dbReference>
<evidence type="ECO:0000256" key="5">
    <source>
        <dbReference type="ARBA" id="ARBA00023136"/>
    </source>
</evidence>
<keyword evidence="4 6" id="KW-1133">Transmembrane helix</keyword>
<keyword evidence="3 6" id="KW-0812">Transmembrane</keyword>
<evidence type="ECO:0000256" key="4">
    <source>
        <dbReference type="ARBA" id="ARBA00022989"/>
    </source>
</evidence>
<organism evidence="7">
    <name type="scientific">Strongyloides ratti</name>
    <name type="common">Parasitic roundworm</name>
    <dbReference type="NCBI Taxonomy" id="34506"/>
    <lineage>
        <taxon>Eukaryota</taxon>
        <taxon>Metazoa</taxon>
        <taxon>Ecdysozoa</taxon>
        <taxon>Nematoda</taxon>
        <taxon>Chromadorea</taxon>
        <taxon>Rhabditida</taxon>
        <taxon>Tylenchina</taxon>
        <taxon>Panagrolaimomorpha</taxon>
        <taxon>Strongyloidoidea</taxon>
        <taxon>Strongyloididae</taxon>
        <taxon>Strongyloides</taxon>
    </lineage>
</organism>
<dbReference type="Gene3D" id="1.20.1070.10">
    <property type="entry name" value="Rhodopsin 7-helix transmembrane proteins"/>
    <property type="match status" value="1"/>
</dbReference>
<accession>A0A090L3H1</accession>
<feature type="transmembrane region" description="Helical" evidence="6">
    <location>
        <begin position="65"/>
        <end position="93"/>
    </location>
</feature>
<evidence type="ECO:0000256" key="2">
    <source>
        <dbReference type="ARBA" id="ARBA00005692"/>
    </source>
</evidence>
<feature type="transmembrane region" description="Helical" evidence="6">
    <location>
        <begin position="196"/>
        <end position="215"/>
    </location>
</feature>
<dbReference type="Proteomes" id="UP000035682">
    <property type="component" value="Unplaced"/>
</dbReference>
<comment type="caution">
    <text evidence="6">Lacks conserved residue(s) required for the propagation of feature annotation.</text>
</comment>
<evidence type="ECO:0000256" key="6">
    <source>
        <dbReference type="RuleBase" id="RU280813"/>
    </source>
</evidence>
<name>A0A090L3H1_STRRB</name>
<feature type="transmembrane region" description="Helical" evidence="6">
    <location>
        <begin position="115"/>
        <end position="137"/>
    </location>
</feature>
<evidence type="ECO:0000313" key="7">
    <source>
        <dbReference type="EMBL" id="CEF64356.1"/>
    </source>
</evidence>
<evidence type="ECO:0000256" key="1">
    <source>
        <dbReference type="ARBA" id="ARBA00004141"/>
    </source>
</evidence>
<protein>
    <recommendedName>
        <fullName evidence="6">Serpentine receptor class gamma</fullName>
    </recommendedName>
</protein>
<dbReference type="Pfam" id="PF02118">
    <property type="entry name" value="Srg"/>
    <property type="match status" value="1"/>
</dbReference>
<evidence type="ECO:0000313" key="10">
    <source>
        <dbReference type="WormBase" id="SRAE_1000261000"/>
    </source>
</evidence>
<comment type="subcellular location">
    <subcellularLocation>
        <location evidence="1">Membrane</location>
        <topology evidence="1">Multi-pass membrane protein</topology>
    </subcellularLocation>
</comment>
<keyword evidence="7" id="KW-0675">Receptor</keyword>
<comment type="similarity">
    <text evidence="2 6">Belongs to the nematode receptor-like protein srg family.</text>
</comment>
<dbReference type="InterPro" id="IPR000609">
    <property type="entry name" value="7TM_GPCR_serpentine_rcpt_Srg"/>
</dbReference>
<evidence type="ECO:0000256" key="3">
    <source>
        <dbReference type="ARBA" id="ARBA00022692"/>
    </source>
</evidence>
<dbReference type="AlphaFoldDB" id="A0A090L3H1"/>
<dbReference type="GO" id="GO:0007606">
    <property type="term" value="P:sensory perception of chemical stimulus"/>
    <property type="evidence" value="ECO:0007669"/>
    <property type="project" value="UniProtKB-UniRule"/>
</dbReference>
<keyword evidence="8" id="KW-1185">Reference proteome</keyword>
<sequence length="250" mass="30146">MYRKIAIWGWLRDYYNENKWVTWAYSIMFYQFTSLTITGNFIITLNRYLTMANPVFYKNKWTCKVAIFVIIIQIIVCFGTYTHLYFVGAVFIYDPKTPIWYFTKSSWTYSLYDSIGLVTICWFSAIATGILNFQICLRYNRIFKSATGVKKKNRTSLFIFMLLTSTFLFITSIQQTVRLKSAIKHERFLRNLMNYYFFYILPLLSCIHAYLMIFLSKQIRNDFYFYFSKYVLRRKVQKVTSIVQTTRWKV</sequence>
<dbReference type="PANTHER" id="PTHR31552:SF8">
    <property type="entry name" value="SERPENTINE RECEPTOR CLASS GAMMA"/>
    <property type="match status" value="1"/>
</dbReference>
<keyword evidence="5 6" id="KW-0472">Membrane</keyword>
<gene>
    <name evidence="7 9 10" type="ORF">SRAE_1000261000</name>
</gene>
<reference evidence="9" key="2">
    <citation type="submission" date="2020-12" db="UniProtKB">
        <authorList>
            <consortium name="WormBaseParasite"/>
        </authorList>
    </citation>
    <scope>IDENTIFICATION</scope>
</reference>
<dbReference type="GO" id="GO:0004888">
    <property type="term" value="F:transmembrane signaling receptor activity"/>
    <property type="evidence" value="ECO:0007669"/>
    <property type="project" value="InterPro"/>
</dbReference>
<dbReference type="CTD" id="36376721"/>
<dbReference type="PANTHER" id="PTHR31552">
    <property type="entry name" value="SERPENTINE RECEPTOR CLASS GAMMA"/>
    <property type="match status" value="1"/>
</dbReference>
<dbReference type="EMBL" id="LN609528">
    <property type="protein sequence ID" value="CEF64356.1"/>
    <property type="molecule type" value="Genomic_DNA"/>
</dbReference>
<dbReference type="GO" id="GO:0016020">
    <property type="term" value="C:membrane"/>
    <property type="evidence" value="ECO:0007669"/>
    <property type="project" value="UniProtKB-SubCell"/>
</dbReference>